<dbReference type="SUPFAM" id="SSF50249">
    <property type="entry name" value="Nucleic acid-binding proteins"/>
    <property type="match status" value="1"/>
</dbReference>
<name>A0ABR9GRH9_9HYPH</name>
<dbReference type="RefSeq" id="WP_192567501.1">
    <property type="nucleotide sequence ID" value="NZ_JACZEP010000005.1"/>
</dbReference>
<evidence type="ECO:0000259" key="2">
    <source>
        <dbReference type="Pfam" id="PF12172"/>
    </source>
</evidence>
<dbReference type="PANTHER" id="PTHR34075">
    <property type="entry name" value="BLR3430 PROTEIN"/>
    <property type="match status" value="1"/>
</dbReference>
<dbReference type="InterPro" id="IPR052513">
    <property type="entry name" value="Thioester_dehydratase-like"/>
</dbReference>
<dbReference type="EMBL" id="JACZEP010000005">
    <property type="protein sequence ID" value="MBE1206289.1"/>
    <property type="molecule type" value="Genomic_DNA"/>
</dbReference>
<dbReference type="InterPro" id="IPR002878">
    <property type="entry name" value="ChsH2_C"/>
</dbReference>
<dbReference type="Proteomes" id="UP000598227">
    <property type="component" value="Unassembled WGS sequence"/>
</dbReference>
<accession>A0ABR9GRH9</accession>
<dbReference type="InterPro" id="IPR012340">
    <property type="entry name" value="NA-bd_OB-fold"/>
</dbReference>
<comment type="caution">
    <text evidence="3">The sequence shown here is derived from an EMBL/GenBank/DDBJ whole genome shotgun (WGS) entry which is preliminary data.</text>
</comment>
<evidence type="ECO:0000259" key="1">
    <source>
        <dbReference type="Pfam" id="PF01796"/>
    </source>
</evidence>
<feature type="domain" description="ChsH2 rubredoxin-like zinc ribbon" evidence="2">
    <location>
        <begin position="18"/>
        <end position="49"/>
    </location>
</feature>
<feature type="domain" description="ChsH2 C-terminal OB-fold" evidence="1">
    <location>
        <begin position="55"/>
        <end position="129"/>
    </location>
</feature>
<evidence type="ECO:0000313" key="4">
    <source>
        <dbReference type="Proteomes" id="UP000598227"/>
    </source>
</evidence>
<dbReference type="Gene3D" id="6.10.30.10">
    <property type="match status" value="1"/>
</dbReference>
<keyword evidence="4" id="KW-1185">Reference proteome</keyword>
<evidence type="ECO:0000313" key="3">
    <source>
        <dbReference type="EMBL" id="MBE1206289.1"/>
    </source>
</evidence>
<dbReference type="PANTHER" id="PTHR34075:SF5">
    <property type="entry name" value="BLR3430 PROTEIN"/>
    <property type="match status" value="1"/>
</dbReference>
<proteinExistence type="predicted"/>
<gene>
    <name evidence="3" type="ORF">IHE39_18515</name>
</gene>
<reference evidence="3 4" key="1">
    <citation type="submission" date="2020-09" db="EMBL/GenBank/DDBJ databases">
        <title>Draft Genome Sequence of Aminobacter carboxidus type strain DSM 1086, a soil Gram-negative carboxydobacterium.</title>
        <authorList>
            <person name="Turrini P."/>
            <person name="Tescari M."/>
            <person name="Artuso I."/>
            <person name="Lugli G.A."/>
            <person name="Frangipani E."/>
            <person name="Ventura M."/>
            <person name="Visca P."/>
        </authorList>
    </citation>
    <scope>NUCLEOTIDE SEQUENCE [LARGE SCALE GENOMIC DNA]</scope>
    <source>
        <strain evidence="3 4">DSM 1086</strain>
    </source>
</reference>
<organism evidence="3 4">
    <name type="scientific">Aminobacter carboxidus</name>
    <dbReference type="NCBI Taxonomy" id="376165"/>
    <lineage>
        <taxon>Bacteria</taxon>
        <taxon>Pseudomonadati</taxon>
        <taxon>Pseudomonadota</taxon>
        <taxon>Alphaproteobacteria</taxon>
        <taxon>Hyphomicrobiales</taxon>
        <taxon>Phyllobacteriaceae</taxon>
        <taxon>Aminobacter</taxon>
    </lineage>
</organism>
<sequence>MTAIPLPYGDDPDTKGFWDATRDKRLVVQRCKACSHCQFPPHPFCAQCAHDETEWVEAAGRGQVWSFGIAHGPTLPGFQNLVPYPMIVVELEERPHIRMVGSLVAAPDASINSVPASAIRIGLPVDITFTAVSDDITLPRWMPRASESLKP</sequence>
<protein>
    <submittedName>
        <fullName evidence="3">OB-fold domain-containing protein</fullName>
    </submittedName>
</protein>
<dbReference type="Pfam" id="PF12172">
    <property type="entry name" value="zf-ChsH2"/>
    <property type="match status" value="1"/>
</dbReference>
<dbReference type="Pfam" id="PF01796">
    <property type="entry name" value="OB_ChsH2_C"/>
    <property type="match status" value="1"/>
</dbReference>
<dbReference type="InterPro" id="IPR022002">
    <property type="entry name" value="ChsH2_Znr"/>
</dbReference>